<dbReference type="SMART" id="SM00490">
    <property type="entry name" value="HELICc"/>
    <property type="match status" value="1"/>
</dbReference>
<dbReference type="PANTHER" id="PTHR47959:SF1">
    <property type="entry name" value="ATP-DEPENDENT RNA HELICASE DBPA"/>
    <property type="match status" value="1"/>
</dbReference>
<protein>
    <submittedName>
        <fullName evidence="8">DEAD/DEAH box helicase</fullName>
    </submittedName>
</protein>
<dbReference type="CDD" id="cd18787">
    <property type="entry name" value="SF2_C_DEAD"/>
    <property type="match status" value="1"/>
</dbReference>
<dbReference type="InterPro" id="IPR027417">
    <property type="entry name" value="P-loop_NTPase"/>
</dbReference>
<gene>
    <name evidence="8" type="ORF">HMPREF1218_0340</name>
</gene>
<dbReference type="Pfam" id="PF03880">
    <property type="entry name" value="DbpA"/>
    <property type="match status" value="1"/>
</dbReference>
<keyword evidence="3 8" id="KW-0347">Helicase</keyword>
<feature type="domain" description="Helicase ATP-binding" evidence="6">
    <location>
        <begin position="26"/>
        <end position="195"/>
    </location>
</feature>
<dbReference type="GO" id="GO:0016787">
    <property type="term" value="F:hydrolase activity"/>
    <property type="evidence" value="ECO:0007669"/>
    <property type="project" value="UniProtKB-KW"/>
</dbReference>
<sequence length="441" mass="49181">MKMDIRQTLDKLGFADLNAMQKNVSDAFLHSDKDIIVLSPTGSGKTLAYLLPLMQFLDAASSEVQAVVIVPGRELALQSAMVHQSLGSGLRSCACYGGRMTIDEHRTLKQVKPQIIFATPGRLNDHLDKGNISPGAVKFLIIDEFDKCLEMGFNEEMKAIIEKLPYIKRRVLLSATDAELVPKFVHIGHSIRIDYSNTDNQVPERVHIYKVSSSEKDKLDTLNGLLRSLGNGSSIVFLNYRDSIERTDNYLVEQGFTTSILHGGMDQKMRENALYKFSNGSANILVSTDLASRGLDIPDIDNIIHYHLPESQQGYVHRVGRTARWKKSGRTFFILGPNEIMPEYIHDEPEVYAIPTELPPPSLPRMATLYIGKGKKDKISRGDIVGFLCRKGGLKGSDIGRIDVKERYAYVAVAREKADHLLVRIAGEKIKGVKTIVESVR</sequence>
<name>U2MXC0_9BACT</name>
<dbReference type="SUPFAM" id="SSF52540">
    <property type="entry name" value="P-loop containing nucleoside triphosphate hydrolases"/>
    <property type="match status" value="1"/>
</dbReference>
<evidence type="ECO:0000256" key="2">
    <source>
        <dbReference type="ARBA" id="ARBA00022801"/>
    </source>
</evidence>
<evidence type="ECO:0000256" key="4">
    <source>
        <dbReference type="ARBA" id="ARBA00022840"/>
    </source>
</evidence>
<evidence type="ECO:0000313" key="9">
    <source>
        <dbReference type="Proteomes" id="UP000016600"/>
    </source>
</evidence>
<dbReference type="CDD" id="cd00268">
    <property type="entry name" value="DEADc"/>
    <property type="match status" value="1"/>
</dbReference>
<dbReference type="InterPro" id="IPR011545">
    <property type="entry name" value="DEAD/DEAH_box_helicase_dom"/>
</dbReference>
<dbReference type="GO" id="GO:0003676">
    <property type="term" value="F:nucleic acid binding"/>
    <property type="evidence" value="ECO:0007669"/>
    <property type="project" value="InterPro"/>
</dbReference>
<dbReference type="Proteomes" id="UP000016600">
    <property type="component" value="Unassembled WGS sequence"/>
</dbReference>
<dbReference type="InterPro" id="IPR005580">
    <property type="entry name" value="DbpA/CsdA_RNA-bd_dom"/>
</dbReference>
<dbReference type="EMBL" id="AWET01000007">
    <property type="protein sequence ID" value="ERK03859.1"/>
    <property type="molecule type" value="Genomic_DNA"/>
</dbReference>
<keyword evidence="9" id="KW-1185">Reference proteome</keyword>
<evidence type="ECO:0000259" key="7">
    <source>
        <dbReference type="PROSITE" id="PS51194"/>
    </source>
</evidence>
<feature type="domain" description="Helicase C-terminal" evidence="7">
    <location>
        <begin position="221"/>
        <end position="367"/>
    </location>
</feature>
<dbReference type="Pfam" id="PF00271">
    <property type="entry name" value="Helicase_C"/>
    <property type="match status" value="1"/>
</dbReference>
<keyword evidence="2" id="KW-0378">Hydrolase</keyword>
<dbReference type="Gene3D" id="3.30.70.330">
    <property type="match status" value="1"/>
</dbReference>
<dbReference type="GO" id="GO:0003724">
    <property type="term" value="F:RNA helicase activity"/>
    <property type="evidence" value="ECO:0007669"/>
    <property type="project" value="TreeGrafter"/>
</dbReference>
<dbReference type="GO" id="GO:0005829">
    <property type="term" value="C:cytosol"/>
    <property type="evidence" value="ECO:0007669"/>
    <property type="project" value="TreeGrafter"/>
</dbReference>
<dbReference type="PATRIC" id="fig|1081904.3.peg.316"/>
<dbReference type="InterPro" id="IPR044742">
    <property type="entry name" value="DEAD/DEAH_RhlB"/>
</dbReference>
<dbReference type="SMART" id="SM00487">
    <property type="entry name" value="DEXDc"/>
    <property type="match status" value="1"/>
</dbReference>
<dbReference type="InterPro" id="IPR050079">
    <property type="entry name" value="DEAD_box_RNA_helicase"/>
</dbReference>
<proteinExistence type="inferred from homology"/>
<dbReference type="InterPro" id="IPR014001">
    <property type="entry name" value="Helicase_ATP-bd"/>
</dbReference>
<evidence type="ECO:0000256" key="5">
    <source>
        <dbReference type="ARBA" id="ARBA00038437"/>
    </source>
</evidence>
<accession>U2MXC0</accession>
<evidence type="ECO:0000256" key="3">
    <source>
        <dbReference type="ARBA" id="ARBA00022806"/>
    </source>
</evidence>
<dbReference type="Pfam" id="PF00270">
    <property type="entry name" value="DEAD"/>
    <property type="match status" value="1"/>
</dbReference>
<keyword evidence="1" id="KW-0547">Nucleotide-binding</keyword>
<dbReference type="Gene3D" id="3.40.50.300">
    <property type="entry name" value="P-loop containing nucleotide triphosphate hydrolases"/>
    <property type="match status" value="2"/>
</dbReference>
<comment type="caution">
    <text evidence="8">The sequence shown here is derived from an EMBL/GenBank/DDBJ whole genome shotgun (WGS) entry which is preliminary data.</text>
</comment>
<dbReference type="PROSITE" id="PS51192">
    <property type="entry name" value="HELICASE_ATP_BIND_1"/>
    <property type="match status" value="1"/>
</dbReference>
<dbReference type="PROSITE" id="PS51194">
    <property type="entry name" value="HELICASE_CTER"/>
    <property type="match status" value="1"/>
</dbReference>
<organism evidence="8 9">
    <name type="scientific">Hoylesella pleuritidis F0068</name>
    <dbReference type="NCBI Taxonomy" id="1081904"/>
    <lineage>
        <taxon>Bacteria</taxon>
        <taxon>Pseudomonadati</taxon>
        <taxon>Bacteroidota</taxon>
        <taxon>Bacteroidia</taxon>
        <taxon>Bacteroidales</taxon>
        <taxon>Prevotellaceae</taxon>
        <taxon>Hoylesella</taxon>
    </lineage>
</organism>
<reference evidence="8 9" key="1">
    <citation type="submission" date="2013-08" db="EMBL/GenBank/DDBJ databases">
        <authorList>
            <person name="Durkin A.S."/>
            <person name="Haft D.R."/>
            <person name="McCorrison J."/>
            <person name="Torralba M."/>
            <person name="Gillis M."/>
            <person name="Haft D.H."/>
            <person name="Methe B."/>
            <person name="Sutton G."/>
            <person name="Nelson K.E."/>
        </authorList>
    </citation>
    <scope>NUCLEOTIDE SEQUENCE [LARGE SCALE GENOMIC DNA]</scope>
    <source>
        <strain evidence="8 9">F0068</strain>
    </source>
</reference>
<comment type="similarity">
    <text evidence="5">Belongs to the DEAD box helicase family.</text>
</comment>
<dbReference type="PANTHER" id="PTHR47959">
    <property type="entry name" value="ATP-DEPENDENT RNA HELICASE RHLE-RELATED"/>
    <property type="match status" value="1"/>
</dbReference>
<keyword evidence="4" id="KW-0067">ATP-binding</keyword>
<dbReference type="CDD" id="cd12252">
    <property type="entry name" value="RRM_DbpA"/>
    <property type="match status" value="1"/>
</dbReference>
<dbReference type="GO" id="GO:0005524">
    <property type="term" value="F:ATP binding"/>
    <property type="evidence" value="ECO:0007669"/>
    <property type="project" value="UniProtKB-KW"/>
</dbReference>
<evidence type="ECO:0000259" key="6">
    <source>
        <dbReference type="PROSITE" id="PS51192"/>
    </source>
</evidence>
<evidence type="ECO:0000256" key="1">
    <source>
        <dbReference type="ARBA" id="ARBA00022741"/>
    </source>
</evidence>
<dbReference type="AlphaFoldDB" id="U2MXC0"/>
<dbReference type="InterPro" id="IPR012677">
    <property type="entry name" value="Nucleotide-bd_a/b_plait_sf"/>
</dbReference>
<evidence type="ECO:0000313" key="8">
    <source>
        <dbReference type="EMBL" id="ERK03859.1"/>
    </source>
</evidence>
<dbReference type="InterPro" id="IPR001650">
    <property type="entry name" value="Helicase_C-like"/>
</dbReference>